<dbReference type="InterPro" id="IPR008457">
    <property type="entry name" value="Cu-R_CopD_dom"/>
</dbReference>
<dbReference type="AlphaFoldDB" id="A0A7X6DFN3"/>
<evidence type="ECO:0000256" key="1">
    <source>
        <dbReference type="SAM" id="Phobius"/>
    </source>
</evidence>
<feature type="domain" description="Copper resistance protein D" evidence="2">
    <location>
        <begin position="47"/>
        <end position="145"/>
    </location>
</feature>
<sequence length="150" mass="16375">MLRQLSVLVHLLAAMAWVGGMFFAYFCLRPAAAQVLQPQQRLPLWAATFERFLKYTAAAAVLILATGLGMYMESGARNAPVGWHIMMTLGFVMAAVFAYVYGILYPELREHCEAAAWPAAGTTLNRIRQLVAVNLALGVATVVAAISPRF</sequence>
<organism evidence="3 4">
    <name type="scientific">Ramlibacter lithotrophicus</name>
    <dbReference type="NCBI Taxonomy" id="2606681"/>
    <lineage>
        <taxon>Bacteria</taxon>
        <taxon>Pseudomonadati</taxon>
        <taxon>Pseudomonadota</taxon>
        <taxon>Betaproteobacteria</taxon>
        <taxon>Burkholderiales</taxon>
        <taxon>Comamonadaceae</taxon>
        <taxon>Ramlibacter</taxon>
    </lineage>
</organism>
<name>A0A7X6DFN3_9BURK</name>
<evidence type="ECO:0000313" key="3">
    <source>
        <dbReference type="EMBL" id="NKE66285.1"/>
    </source>
</evidence>
<reference evidence="3 4" key="1">
    <citation type="journal article" date="2020" name="Nature">
        <title>Bacterial chemolithoautotrophy via manganese oxidation.</title>
        <authorList>
            <person name="Yu H."/>
            <person name="Leadbetter J.R."/>
        </authorList>
    </citation>
    <scope>NUCLEOTIDE SEQUENCE [LARGE SCALE GENOMIC DNA]</scope>
    <source>
        <strain evidence="3 4">RBP-1</strain>
    </source>
</reference>
<dbReference type="RefSeq" id="WP_168107401.1">
    <property type="nucleotide sequence ID" value="NZ_VTOX01000003.1"/>
</dbReference>
<keyword evidence="1" id="KW-0812">Transmembrane</keyword>
<feature type="transmembrane region" description="Helical" evidence="1">
    <location>
        <begin position="7"/>
        <end position="32"/>
    </location>
</feature>
<keyword evidence="1" id="KW-0472">Membrane</keyword>
<dbReference type="Pfam" id="PF05425">
    <property type="entry name" value="CopD"/>
    <property type="match status" value="1"/>
</dbReference>
<feature type="transmembrane region" description="Helical" evidence="1">
    <location>
        <begin position="83"/>
        <end position="104"/>
    </location>
</feature>
<comment type="caution">
    <text evidence="3">The sequence shown here is derived from an EMBL/GenBank/DDBJ whole genome shotgun (WGS) entry which is preliminary data.</text>
</comment>
<evidence type="ECO:0000259" key="2">
    <source>
        <dbReference type="Pfam" id="PF05425"/>
    </source>
</evidence>
<dbReference type="Proteomes" id="UP000521868">
    <property type="component" value="Unassembled WGS sequence"/>
</dbReference>
<gene>
    <name evidence="3" type="ORF">RAMLITH_10675</name>
</gene>
<dbReference type="GO" id="GO:0016020">
    <property type="term" value="C:membrane"/>
    <property type="evidence" value="ECO:0007669"/>
    <property type="project" value="InterPro"/>
</dbReference>
<accession>A0A7X6DFN3</accession>
<keyword evidence="1" id="KW-1133">Transmembrane helix</keyword>
<proteinExistence type="predicted"/>
<feature type="transmembrane region" description="Helical" evidence="1">
    <location>
        <begin position="127"/>
        <end position="146"/>
    </location>
</feature>
<keyword evidence="4" id="KW-1185">Reference proteome</keyword>
<evidence type="ECO:0000313" key="4">
    <source>
        <dbReference type="Proteomes" id="UP000521868"/>
    </source>
</evidence>
<protein>
    <submittedName>
        <fullName evidence="3">DUF4149 domain-containing protein</fullName>
    </submittedName>
</protein>
<dbReference type="EMBL" id="VTOX01000003">
    <property type="protein sequence ID" value="NKE66285.1"/>
    <property type="molecule type" value="Genomic_DNA"/>
</dbReference>
<feature type="transmembrane region" description="Helical" evidence="1">
    <location>
        <begin position="52"/>
        <end position="71"/>
    </location>
</feature>